<comment type="caution">
    <text evidence="2">The sequence shown here is derived from an EMBL/GenBank/DDBJ whole genome shotgun (WGS) entry which is preliminary data.</text>
</comment>
<organism evidence="2 3">
    <name type="scientific">Halopelagius fulvigenes</name>
    <dbReference type="NCBI Taxonomy" id="1198324"/>
    <lineage>
        <taxon>Archaea</taxon>
        <taxon>Methanobacteriati</taxon>
        <taxon>Methanobacteriota</taxon>
        <taxon>Stenosarchaea group</taxon>
        <taxon>Halobacteria</taxon>
        <taxon>Halobacteriales</taxon>
        <taxon>Haloferacaceae</taxon>
    </lineage>
</organism>
<protein>
    <submittedName>
        <fullName evidence="2">Uncharacterized protein</fullName>
    </submittedName>
</protein>
<evidence type="ECO:0000313" key="2">
    <source>
        <dbReference type="EMBL" id="MFC6826856.1"/>
    </source>
</evidence>
<name>A0ABD5U1Y4_9EURY</name>
<feature type="transmembrane region" description="Helical" evidence="1">
    <location>
        <begin position="103"/>
        <end position="125"/>
    </location>
</feature>
<evidence type="ECO:0000313" key="3">
    <source>
        <dbReference type="Proteomes" id="UP001596408"/>
    </source>
</evidence>
<dbReference type="RefSeq" id="WP_379698991.1">
    <property type="nucleotide sequence ID" value="NZ_JBHSXH010000015.1"/>
</dbReference>
<proteinExistence type="predicted"/>
<sequence length="210" mass="24015">MSDQDRERIFDGSVHDVLERLFRSGRMNAIVAWLLISVLLMVFVESLLDSDLQWIVFVAVAGVIVLLPPGVYRDWRVMLPWELLLLALLPILVRGLFGGTVGIFASYLALAALALLVTVELHMFTALKLTHWFAIVLVVLTTMAWAAAWGILRWHLDRLFETTYLSTNEVLMVEFLWVTLAGLTAGVLFDVYFSRRDRQLWQAIQQVVRR</sequence>
<keyword evidence="1" id="KW-0472">Membrane</keyword>
<gene>
    <name evidence="2" type="ORF">ACFQEV_17930</name>
</gene>
<feature type="transmembrane region" description="Helical" evidence="1">
    <location>
        <begin position="30"/>
        <end position="48"/>
    </location>
</feature>
<keyword evidence="1" id="KW-0812">Transmembrane</keyword>
<dbReference type="EMBL" id="JBHSXH010000015">
    <property type="protein sequence ID" value="MFC6826856.1"/>
    <property type="molecule type" value="Genomic_DNA"/>
</dbReference>
<accession>A0ABD5U1Y4</accession>
<evidence type="ECO:0000256" key="1">
    <source>
        <dbReference type="SAM" id="Phobius"/>
    </source>
</evidence>
<feature type="transmembrane region" description="Helical" evidence="1">
    <location>
        <begin position="79"/>
        <end position="97"/>
    </location>
</feature>
<feature type="transmembrane region" description="Helical" evidence="1">
    <location>
        <begin position="54"/>
        <end position="72"/>
    </location>
</feature>
<reference evidence="2 3" key="1">
    <citation type="journal article" date="2019" name="Int. J. Syst. Evol. Microbiol.">
        <title>The Global Catalogue of Microorganisms (GCM) 10K type strain sequencing project: providing services to taxonomists for standard genome sequencing and annotation.</title>
        <authorList>
            <consortium name="The Broad Institute Genomics Platform"/>
            <consortium name="The Broad Institute Genome Sequencing Center for Infectious Disease"/>
            <person name="Wu L."/>
            <person name="Ma J."/>
        </authorList>
    </citation>
    <scope>NUCLEOTIDE SEQUENCE [LARGE SCALE GENOMIC DNA]</scope>
    <source>
        <strain evidence="2 3">YIM 94188</strain>
    </source>
</reference>
<dbReference type="AlphaFoldDB" id="A0ABD5U1Y4"/>
<feature type="transmembrane region" description="Helical" evidence="1">
    <location>
        <begin position="172"/>
        <end position="193"/>
    </location>
</feature>
<keyword evidence="3" id="KW-1185">Reference proteome</keyword>
<feature type="transmembrane region" description="Helical" evidence="1">
    <location>
        <begin position="132"/>
        <end position="152"/>
    </location>
</feature>
<dbReference type="Proteomes" id="UP001596408">
    <property type="component" value="Unassembled WGS sequence"/>
</dbReference>
<keyword evidence="1" id="KW-1133">Transmembrane helix</keyword>